<dbReference type="EMBL" id="CP136893">
    <property type="protein sequence ID" value="WOL06049.1"/>
    <property type="molecule type" value="Genomic_DNA"/>
</dbReference>
<evidence type="ECO:0000256" key="1">
    <source>
        <dbReference type="SAM" id="Phobius"/>
    </source>
</evidence>
<evidence type="ECO:0008006" key="4">
    <source>
        <dbReference type="Google" id="ProtNLM"/>
    </source>
</evidence>
<organism evidence="2 3">
    <name type="scientific">Canna indica</name>
    <name type="common">Indian-shot</name>
    <dbReference type="NCBI Taxonomy" id="4628"/>
    <lineage>
        <taxon>Eukaryota</taxon>
        <taxon>Viridiplantae</taxon>
        <taxon>Streptophyta</taxon>
        <taxon>Embryophyta</taxon>
        <taxon>Tracheophyta</taxon>
        <taxon>Spermatophyta</taxon>
        <taxon>Magnoliopsida</taxon>
        <taxon>Liliopsida</taxon>
        <taxon>Zingiberales</taxon>
        <taxon>Cannaceae</taxon>
        <taxon>Canna</taxon>
    </lineage>
</organism>
<dbReference type="Proteomes" id="UP001327560">
    <property type="component" value="Chromosome 4"/>
</dbReference>
<accession>A0AAQ3KDG0</accession>
<keyword evidence="1" id="KW-1133">Transmembrane helix</keyword>
<keyword evidence="3" id="KW-1185">Reference proteome</keyword>
<dbReference type="Gene3D" id="3.60.10.10">
    <property type="entry name" value="Endonuclease/exonuclease/phosphatase"/>
    <property type="match status" value="1"/>
</dbReference>
<name>A0AAQ3KDG0_9LILI</name>
<dbReference type="InterPro" id="IPR036691">
    <property type="entry name" value="Endo/exonu/phosph_ase_sf"/>
</dbReference>
<reference evidence="2 3" key="1">
    <citation type="submission" date="2023-10" db="EMBL/GenBank/DDBJ databases">
        <title>Chromosome-scale genome assembly provides insights into flower coloration mechanisms of Canna indica.</title>
        <authorList>
            <person name="Li C."/>
        </authorList>
    </citation>
    <scope>NUCLEOTIDE SEQUENCE [LARGE SCALE GENOMIC DNA]</scope>
    <source>
        <tissue evidence="2">Flower</tissue>
    </source>
</reference>
<dbReference type="PANTHER" id="PTHR33710">
    <property type="entry name" value="BNAC02G09200D PROTEIN"/>
    <property type="match status" value="1"/>
</dbReference>
<keyword evidence="1" id="KW-0472">Membrane</keyword>
<keyword evidence="1" id="KW-0812">Transmembrane</keyword>
<protein>
    <recommendedName>
        <fullName evidence="4">Reverse transcriptase</fullName>
    </recommendedName>
</protein>
<proteinExistence type="predicted"/>
<sequence length="429" mass="49637">MDVFGIHLHYEGLMRERQVDLLINKVNTSYLRSLLGGDFNSILREEEKIGGESYAAHMSSHLEKLIRSTNLMEFSTTGLTFTWCNRRQHDQLIEKVLDRFLGSMDWCDIWRNSIVLHLDDIGSDHRPILLQPSSPHRAKRSFKFDKRWLENDLLSEVISRAWNSSVPDTLQHQVFSKLKLVKQGIINWLKLNPQNSYTCIKRLQHQLHALTPANSLDYSIQKKTLEAELHQALKDEEIYWRQKSRIKWLQEGDRNTRYFHACTKARRTFNNIPRIKNSANEWVEGVEQVAQVALSHFKNKFCSSNPTDISRHLQAKRMLIMPHVSTLSLVLSVGSNTILHALGTPCIPIEPAFSVYGPAPHPSSTVLVSHLFDKEIRMWKAQEVRKYFHHSVAEKILHMNIPSGLILMVFLFSYVIILSGSQRVIFLAL</sequence>
<evidence type="ECO:0000313" key="2">
    <source>
        <dbReference type="EMBL" id="WOL06049.1"/>
    </source>
</evidence>
<evidence type="ECO:0000313" key="3">
    <source>
        <dbReference type="Proteomes" id="UP001327560"/>
    </source>
</evidence>
<gene>
    <name evidence="2" type="ORF">Cni_G14781</name>
</gene>
<dbReference type="SUPFAM" id="SSF56219">
    <property type="entry name" value="DNase I-like"/>
    <property type="match status" value="1"/>
</dbReference>
<dbReference type="PANTHER" id="PTHR33710:SF71">
    <property type="entry name" value="ENDONUCLEASE_EXONUCLEASE_PHOSPHATASE DOMAIN-CONTAINING PROTEIN"/>
    <property type="match status" value="1"/>
</dbReference>
<feature type="transmembrane region" description="Helical" evidence="1">
    <location>
        <begin position="405"/>
        <end position="426"/>
    </location>
</feature>
<dbReference type="AlphaFoldDB" id="A0AAQ3KDG0"/>